<dbReference type="InterPro" id="IPR027806">
    <property type="entry name" value="HARBI1_dom"/>
</dbReference>
<dbReference type="VEuPathDB" id="TrichDB:TVAGG3_0650450"/>
<dbReference type="InterPro" id="IPR028889">
    <property type="entry name" value="USP"/>
</dbReference>
<dbReference type="GO" id="GO:0046872">
    <property type="term" value="F:metal ion binding"/>
    <property type="evidence" value="ECO:0007669"/>
    <property type="project" value="UniProtKB-KW"/>
</dbReference>
<feature type="domain" description="USP" evidence="3">
    <location>
        <begin position="411"/>
        <end position="649"/>
    </location>
</feature>
<evidence type="ECO:0000256" key="2">
    <source>
        <dbReference type="ARBA" id="ARBA00022723"/>
    </source>
</evidence>
<dbReference type="GO" id="GO:0004843">
    <property type="term" value="F:cysteine-type deubiquitinase activity"/>
    <property type="evidence" value="ECO:0007669"/>
    <property type="project" value="InterPro"/>
</dbReference>
<dbReference type="SUPFAM" id="SSF54001">
    <property type="entry name" value="Cysteine proteinases"/>
    <property type="match status" value="1"/>
</dbReference>
<dbReference type="KEGG" id="tva:4762999"/>
<reference evidence="4" key="2">
    <citation type="journal article" date="2007" name="Science">
        <title>Draft genome sequence of the sexually transmitted pathogen Trichomonas vaginalis.</title>
        <authorList>
            <person name="Carlton J.M."/>
            <person name="Hirt R.P."/>
            <person name="Silva J.C."/>
            <person name="Delcher A.L."/>
            <person name="Schatz M."/>
            <person name="Zhao Q."/>
            <person name="Wortman J.R."/>
            <person name="Bidwell S.L."/>
            <person name="Alsmark U.C.M."/>
            <person name="Besteiro S."/>
            <person name="Sicheritz-Ponten T."/>
            <person name="Noel C.J."/>
            <person name="Dacks J.B."/>
            <person name="Foster P.G."/>
            <person name="Simillion C."/>
            <person name="Van de Peer Y."/>
            <person name="Miranda-Saavedra D."/>
            <person name="Barton G.J."/>
            <person name="Westrop G.D."/>
            <person name="Mueller S."/>
            <person name="Dessi D."/>
            <person name="Fiori P.L."/>
            <person name="Ren Q."/>
            <person name="Paulsen I."/>
            <person name="Zhang H."/>
            <person name="Bastida-Corcuera F.D."/>
            <person name="Simoes-Barbosa A."/>
            <person name="Brown M.T."/>
            <person name="Hayes R.D."/>
            <person name="Mukherjee M."/>
            <person name="Okumura C.Y."/>
            <person name="Schneider R."/>
            <person name="Smith A.J."/>
            <person name="Vanacova S."/>
            <person name="Villalvazo M."/>
            <person name="Haas B.J."/>
            <person name="Pertea M."/>
            <person name="Feldblyum T.V."/>
            <person name="Utterback T.R."/>
            <person name="Shu C.L."/>
            <person name="Osoegawa K."/>
            <person name="de Jong P.J."/>
            <person name="Hrdy I."/>
            <person name="Horvathova L."/>
            <person name="Zubacova Z."/>
            <person name="Dolezal P."/>
            <person name="Malik S.B."/>
            <person name="Logsdon J.M. Jr."/>
            <person name="Henze K."/>
            <person name="Gupta A."/>
            <person name="Wang C.C."/>
            <person name="Dunne R.L."/>
            <person name="Upcroft J.A."/>
            <person name="Upcroft P."/>
            <person name="White O."/>
            <person name="Salzberg S.L."/>
            <person name="Tang P."/>
            <person name="Chiu C.-H."/>
            <person name="Lee Y.-S."/>
            <person name="Embley T.M."/>
            <person name="Coombs G.H."/>
            <person name="Mottram J.C."/>
            <person name="Tachezy J."/>
            <person name="Fraser-Liggett C.M."/>
            <person name="Johnson P.J."/>
        </authorList>
    </citation>
    <scope>NUCLEOTIDE SEQUENCE [LARGE SCALE GENOMIC DNA]</scope>
    <source>
        <strain evidence="4">G3</strain>
    </source>
</reference>
<dbReference type="PROSITE" id="PS50235">
    <property type="entry name" value="USP_3"/>
    <property type="match status" value="1"/>
</dbReference>
<evidence type="ECO:0000313" key="5">
    <source>
        <dbReference type="Proteomes" id="UP000001542"/>
    </source>
</evidence>
<keyword evidence="2" id="KW-0479">Metal-binding</keyword>
<dbReference type="AlphaFoldDB" id="A2EQB6"/>
<sequence length="664" mass="75872">MDEPCDEDIITKIKESRRANIVVTVTPENSDTDEEPLNEEEAKEMTLTNPMPRFSISIFIRMHPKLQLRSLCNFTYEQLEYLADIIESNCGRARRGRKVKFSTIESLFLTLTYYCTYLPYSALCPLLHISQSCYSKLVTRTTNVAFPIFASYFLPNHCPPLTSMKNKFTNFPDAVAAVDSTTIPFNIPSVKEERLYSWDEKNHCNGIKLQVLVSPDGKAIHQNVEFMAAVHDKKIFDLSKVSDFLTVKRGFDDYQYPVLADRGYIGIQKYHLTAVVMKRSHEEADVERNNAIAQDRQIVKRFFARFKSCWSCMKNGFQGERTSLPLIISGLVGLTNYNIDGSPLNDNEELLLFEDFTPTKVLPSSDTIAAVVAPSMKPSKRNIIAVAHQAVDIIQSSQEANYLYPIKGGIVGLHNMGNTCHLNVCLQVLFYISEVRTEVLKVANQSSPIVTEMSSIFTNLNSLKSKGLVFVPHELATLLGNSTYEAQDCDDTMTRLITDLAEQIPGIGQLFRITYRDSANEQTNCYSIHTRIEEPDLNHAIQYHLSTTRNTSWPQFLTFDIQREWQNDSIHQVIFDFPKKLTLPTVERQRYQLIAIVAYCNFHYVVFLQKSAYWIMINDEVAYSVPSTDINALKGCSTAEMPPLWYKTLEHKWLAKMLIYRMVQ</sequence>
<dbReference type="VEuPathDB" id="TrichDB:TVAG_151190"/>
<accession>A2EQB6</accession>
<dbReference type="EMBL" id="DS113456">
    <property type="protein sequence ID" value="EAY05132.1"/>
    <property type="molecule type" value="Genomic_DNA"/>
</dbReference>
<dbReference type="Pfam" id="PF00443">
    <property type="entry name" value="UCH"/>
    <property type="match status" value="1"/>
</dbReference>
<comment type="cofactor">
    <cofactor evidence="1">
        <name>a divalent metal cation</name>
        <dbReference type="ChEBI" id="CHEBI:60240"/>
    </cofactor>
</comment>
<dbReference type="STRING" id="5722.A2EQB6"/>
<dbReference type="OrthoDB" id="2668416at2759"/>
<organism evidence="4 5">
    <name type="scientific">Trichomonas vaginalis (strain ATCC PRA-98 / G3)</name>
    <dbReference type="NCBI Taxonomy" id="412133"/>
    <lineage>
        <taxon>Eukaryota</taxon>
        <taxon>Metamonada</taxon>
        <taxon>Parabasalia</taxon>
        <taxon>Trichomonadida</taxon>
        <taxon>Trichomonadidae</taxon>
        <taxon>Trichomonas</taxon>
    </lineage>
</organism>
<evidence type="ECO:0000259" key="3">
    <source>
        <dbReference type="PROSITE" id="PS50235"/>
    </source>
</evidence>
<protein>
    <submittedName>
        <fullName evidence="4">Clan CA, family C19, ubiquitin hydrolase-like cysteine peptidase</fullName>
    </submittedName>
</protein>
<dbReference type="GO" id="GO:0016579">
    <property type="term" value="P:protein deubiquitination"/>
    <property type="evidence" value="ECO:0007669"/>
    <property type="project" value="InterPro"/>
</dbReference>
<evidence type="ECO:0000313" key="4">
    <source>
        <dbReference type="EMBL" id="EAY05132.1"/>
    </source>
</evidence>
<dbReference type="Gene3D" id="3.90.70.10">
    <property type="entry name" value="Cysteine proteinases"/>
    <property type="match status" value="2"/>
</dbReference>
<keyword evidence="4" id="KW-0378">Hydrolase</keyword>
<dbReference type="InterPro" id="IPR001394">
    <property type="entry name" value="Peptidase_C19_UCH"/>
</dbReference>
<evidence type="ECO:0000256" key="1">
    <source>
        <dbReference type="ARBA" id="ARBA00001968"/>
    </source>
</evidence>
<reference evidence="4" key="1">
    <citation type="submission" date="2006-10" db="EMBL/GenBank/DDBJ databases">
        <authorList>
            <person name="Amadeo P."/>
            <person name="Zhao Q."/>
            <person name="Wortman J."/>
            <person name="Fraser-Liggett C."/>
            <person name="Carlton J."/>
        </authorList>
    </citation>
    <scope>NUCLEOTIDE SEQUENCE</scope>
    <source>
        <strain evidence="4">G3</strain>
    </source>
</reference>
<proteinExistence type="predicted"/>
<dbReference type="InterPro" id="IPR050164">
    <property type="entry name" value="Peptidase_C19"/>
</dbReference>
<keyword evidence="5" id="KW-1185">Reference proteome</keyword>
<dbReference type="InParanoid" id="A2EQB6"/>
<dbReference type="InterPro" id="IPR038765">
    <property type="entry name" value="Papain-like_cys_pep_sf"/>
</dbReference>
<dbReference type="Pfam" id="PF13359">
    <property type="entry name" value="DDE_Tnp_4"/>
    <property type="match status" value="1"/>
</dbReference>
<gene>
    <name evidence="4" type="ORF">TVAG_151190</name>
</gene>
<dbReference type="PANTHER" id="PTHR24006">
    <property type="entry name" value="UBIQUITIN CARBOXYL-TERMINAL HYDROLASE"/>
    <property type="match status" value="1"/>
</dbReference>
<dbReference type="Proteomes" id="UP000001542">
    <property type="component" value="Unassembled WGS sequence"/>
</dbReference>
<name>A2EQB6_TRIV3</name>